<dbReference type="InterPro" id="IPR038765">
    <property type="entry name" value="Papain-like_cys_pep_sf"/>
</dbReference>
<reference evidence="1 2" key="1">
    <citation type="submission" date="2019-11" db="EMBL/GenBank/DDBJ databases">
        <title>Novel species isolated from a subtropical stream in China.</title>
        <authorList>
            <person name="Lu H."/>
        </authorList>
    </citation>
    <scope>NUCLEOTIDE SEQUENCE [LARGE SCALE GENOMIC DNA]</scope>
    <source>
        <strain evidence="1 2">FT92W</strain>
    </source>
</reference>
<accession>A0A7X2IMI3</accession>
<evidence type="ECO:0000313" key="2">
    <source>
        <dbReference type="Proteomes" id="UP000446768"/>
    </source>
</evidence>
<dbReference type="AlphaFoldDB" id="A0A7X2IMI3"/>
<dbReference type="RefSeq" id="WP_154374294.1">
    <property type="nucleotide sequence ID" value="NZ_WKJJ01000007.1"/>
</dbReference>
<evidence type="ECO:0000313" key="1">
    <source>
        <dbReference type="EMBL" id="MRV72579.1"/>
    </source>
</evidence>
<organism evidence="1 2">
    <name type="scientific">Pseudoduganella rivuli</name>
    <dbReference type="NCBI Taxonomy" id="2666085"/>
    <lineage>
        <taxon>Bacteria</taxon>
        <taxon>Pseudomonadati</taxon>
        <taxon>Pseudomonadota</taxon>
        <taxon>Betaproteobacteria</taxon>
        <taxon>Burkholderiales</taxon>
        <taxon>Oxalobacteraceae</taxon>
        <taxon>Telluria group</taxon>
        <taxon>Pseudoduganella</taxon>
    </lineage>
</organism>
<evidence type="ECO:0008006" key="3">
    <source>
        <dbReference type="Google" id="ProtNLM"/>
    </source>
</evidence>
<dbReference type="SUPFAM" id="SSF54001">
    <property type="entry name" value="Cysteine proteinases"/>
    <property type="match status" value="1"/>
</dbReference>
<gene>
    <name evidence="1" type="ORF">GJ700_12760</name>
</gene>
<name>A0A7X2IMI3_9BURK</name>
<sequence length="149" mass="16705">MLRAAFYRGTHAGLSGLYNRAVRRWTRSAYSHVELVFSDGQSASSSYIDGGVRFKQIAYTSSDWDFIDLPPWLEHKARAWFEFHEGDGYDLWGNLHFIVAPVGDDKDRWFCSEAVAAALGFPDPGRYDPGTLFSTLSRLSTLQPASAGF</sequence>
<comment type="caution">
    <text evidence="1">The sequence shown here is derived from an EMBL/GenBank/DDBJ whole genome shotgun (WGS) entry which is preliminary data.</text>
</comment>
<proteinExistence type="predicted"/>
<dbReference type="EMBL" id="WKJJ01000007">
    <property type="protein sequence ID" value="MRV72579.1"/>
    <property type="molecule type" value="Genomic_DNA"/>
</dbReference>
<dbReference type="Gene3D" id="3.90.1720.10">
    <property type="entry name" value="endopeptidase domain like (from Nostoc punctiforme)"/>
    <property type="match status" value="1"/>
</dbReference>
<keyword evidence="2" id="KW-1185">Reference proteome</keyword>
<dbReference type="Proteomes" id="UP000446768">
    <property type="component" value="Unassembled WGS sequence"/>
</dbReference>
<protein>
    <recommendedName>
        <fullName evidence="3">Enoyl-CoA hydratase</fullName>
    </recommendedName>
</protein>